<name>A0A7X0RMA4_9BACL</name>
<keyword evidence="4" id="KW-1185">Reference proteome</keyword>
<dbReference type="EMBL" id="JACJVP010000005">
    <property type="protein sequence ID" value="MBB6669913.1"/>
    <property type="molecule type" value="Genomic_DNA"/>
</dbReference>
<protein>
    <submittedName>
        <fullName evidence="3">Uncharacterized protein</fullName>
    </submittedName>
</protein>
<evidence type="ECO:0000313" key="3">
    <source>
        <dbReference type="EMBL" id="MBB6669913.1"/>
    </source>
</evidence>
<accession>A0A7X0RMA4</accession>
<keyword evidence="2" id="KW-0732">Signal</keyword>
<dbReference type="RefSeq" id="WP_185141355.1">
    <property type="nucleotide sequence ID" value="NZ_JACJVP010000005.1"/>
</dbReference>
<feature type="chain" id="PRO_5030602898" evidence="2">
    <location>
        <begin position="23"/>
        <end position="244"/>
    </location>
</feature>
<gene>
    <name evidence="3" type="ORF">H7C19_04335</name>
</gene>
<feature type="compositionally biased region" description="Polar residues" evidence="1">
    <location>
        <begin position="25"/>
        <end position="35"/>
    </location>
</feature>
<feature type="compositionally biased region" description="Low complexity" evidence="1">
    <location>
        <begin position="37"/>
        <end position="69"/>
    </location>
</feature>
<evidence type="ECO:0000256" key="1">
    <source>
        <dbReference type="SAM" id="MobiDB-lite"/>
    </source>
</evidence>
<sequence>MRKWLPLLTAVVLALQLAGCGADGTDSNSASTDVPTASAEASKSASPSTDPASSGTAGASPSASAPAGDQPTEAAASGPVEQLKRAAIEAAEALRDRDLKRLSSRIDPELGLRFSPYAHMDDKQDQVFAASELPSFKSTDKLAWGTLDGSGEAIKLTFRDYFERFVYDQDFAGAPTVSVNKLVGKGNTAYNGQSVYKNASFVEFHYPGFDSKLEGMDWESLILTFVPDGTEWRLVAITHAQWTI</sequence>
<feature type="signal peptide" evidence="2">
    <location>
        <begin position="1"/>
        <end position="22"/>
    </location>
</feature>
<evidence type="ECO:0000313" key="4">
    <source>
        <dbReference type="Proteomes" id="UP000547209"/>
    </source>
</evidence>
<comment type="caution">
    <text evidence="3">The sequence shown here is derived from an EMBL/GenBank/DDBJ whole genome shotgun (WGS) entry which is preliminary data.</text>
</comment>
<dbReference type="Proteomes" id="UP000547209">
    <property type="component" value="Unassembled WGS sequence"/>
</dbReference>
<reference evidence="3 4" key="1">
    <citation type="submission" date="2020-08" db="EMBL/GenBank/DDBJ databases">
        <title>Cohnella phylogeny.</title>
        <authorList>
            <person name="Dunlap C."/>
        </authorList>
    </citation>
    <scope>NUCLEOTIDE SEQUENCE [LARGE SCALE GENOMIC DNA]</scope>
    <source>
        <strain evidence="3 4">DSM 28246</strain>
    </source>
</reference>
<dbReference type="AlphaFoldDB" id="A0A7X0RMA4"/>
<proteinExistence type="predicted"/>
<evidence type="ECO:0000256" key="2">
    <source>
        <dbReference type="SAM" id="SignalP"/>
    </source>
</evidence>
<organism evidence="3 4">
    <name type="scientific">Cohnella nanjingensis</name>
    <dbReference type="NCBI Taxonomy" id="1387779"/>
    <lineage>
        <taxon>Bacteria</taxon>
        <taxon>Bacillati</taxon>
        <taxon>Bacillota</taxon>
        <taxon>Bacilli</taxon>
        <taxon>Bacillales</taxon>
        <taxon>Paenibacillaceae</taxon>
        <taxon>Cohnella</taxon>
    </lineage>
</organism>
<feature type="region of interest" description="Disordered" evidence="1">
    <location>
        <begin position="22"/>
        <end position="81"/>
    </location>
</feature>